<evidence type="ECO:0000313" key="4">
    <source>
        <dbReference type="Proteomes" id="UP000619293"/>
    </source>
</evidence>
<feature type="domain" description="DUF4142" evidence="2">
    <location>
        <begin position="31"/>
        <end position="164"/>
    </location>
</feature>
<comment type="caution">
    <text evidence="3">The sequence shown here is derived from an EMBL/GenBank/DDBJ whole genome shotgun (WGS) entry which is preliminary data.</text>
</comment>
<proteinExistence type="predicted"/>
<dbReference type="Proteomes" id="UP000619293">
    <property type="component" value="Unassembled WGS sequence"/>
</dbReference>
<feature type="chain" id="PRO_5035263948" description="DUF4142 domain-containing protein" evidence="1">
    <location>
        <begin position="27"/>
        <end position="174"/>
    </location>
</feature>
<gene>
    <name evidence="3" type="ORF">Cch02nite_42600</name>
</gene>
<accession>A0A8J3JTJ4</accession>
<dbReference type="PANTHER" id="PTHR38593:SF1">
    <property type="entry name" value="BLR2558 PROTEIN"/>
    <property type="match status" value="1"/>
</dbReference>
<keyword evidence="4" id="KW-1185">Reference proteome</keyword>
<evidence type="ECO:0000313" key="3">
    <source>
        <dbReference type="EMBL" id="GIF90816.1"/>
    </source>
</evidence>
<dbReference type="Pfam" id="PF13628">
    <property type="entry name" value="DUF4142"/>
    <property type="match status" value="1"/>
</dbReference>
<dbReference type="Gene3D" id="1.20.1260.10">
    <property type="match status" value="1"/>
</dbReference>
<protein>
    <recommendedName>
        <fullName evidence="2">DUF4142 domain-containing protein</fullName>
    </recommendedName>
</protein>
<dbReference type="RefSeq" id="WP_191841559.1">
    <property type="nucleotide sequence ID" value="NZ_BAAALB010000012.1"/>
</dbReference>
<reference evidence="3 4" key="1">
    <citation type="submission" date="2021-01" db="EMBL/GenBank/DDBJ databases">
        <title>Whole genome shotgun sequence of Catellatospora chokoriensis NBRC 107358.</title>
        <authorList>
            <person name="Komaki H."/>
            <person name="Tamura T."/>
        </authorList>
    </citation>
    <scope>NUCLEOTIDE SEQUENCE [LARGE SCALE GENOMIC DNA]</scope>
    <source>
        <strain evidence="3 4">NBRC 107358</strain>
    </source>
</reference>
<sequence length="174" mass="18608">MNRSRGLFVVLATVVIALGAAAPAAAVPSPQDASFLIGIHQANLYEIAAGNLAAQKGTSDEVRRLGQLIAEDHTKFDAAVVAVADQVKVALPKVSSPERQDVLKELAAMPTGSSFDQMWITREIETQGESLQSARTELNFGFDPRVKELARQADDMLITHVTELNRADADVNAG</sequence>
<dbReference type="AlphaFoldDB" id="A0A8J3JTJ4"/>
<dbReference type="InterPro" id="IPR012347">
    <property type="entry name" value="Ferritin-like"/>
</dbReference>
<keyword evidence="1" id="KW-0732">Signal</keyword>
<name>A0A8J3JTJ4_9ACTN</name>
<dbReference type="EMBL" id="BONG01000026">
    <property type="protein sequence ID" value="GIF90816.1"/>
    <property type="molecule type" value="Genomic_DNA"/>
</dbReference>
<organism evidence="3 4">
    <name type="scientific">Catellatospora chokoriensis</name>
    <dbReference type="NCBI Taxonomy" id="310353"/>
    <lineage>
        <taxon>Bacteria</taxon>
        <taxon>Bacillati</taxon>
        <taxon>Actinomycetota</taxon>
        <taxon>Actinomycetes</taxon>
        <taxon>Micromonosporales</taxon>
        <taxon>Micromonosporaceae</taxon>
        <taxon>Catellatospora</taxon>
    </lineage>
</organism>
<dbReference type="InterPro" id="IPR025419">
    <property type="entry name" value="DUF4142"/>
</dbReference>
<evidence type="ECO:0000259" key="2">
    <source>
        <dbReference type="Pfam" id="PF13628"/>
    </source>
</evidence>
<feature type="signal peptide" evidence="1">
    <location>
        <begin position="1"/>
        <end position="26"/>
    </location>
</feature>
<evidence type="ECO:0000256" key="1">
    <source>
        <dbReference type="SAM" id="SignalP"/>
    </source>
</evidence>
<dbReference type="PANTHER" id="PTHR38593">
    <property type="entry name" value="BLR2558 PROTEIN"/>
    <property type="match status" value="1"/>
</dbReference>